<comment type="caution">
    <text evidence="3">The sequence shown here is derived from an EMBL/GenBank/DDBJ whole genome shotgun (WGS) entry which is preliminary data.</text>
</comment>
<protein>
    <submittedName>
        <fullName evidence="3">NMT1/THI5 like protein</fullName>
    </submittedName>
</protein>
<accession>A0A1E3GWN7</accession>
<dbReference type="PATRIC" id="fig|1439726.3.peg.4487"/>
<dbReference type="Pfam" id="PF09084">
    <property type="entry name" value="NMT1"/>
    <property type="match status" value="1"/>
</dbReference>
<feature type="chain" id="PRO_5009128737" evidence="1">
    <location>
        <begin position="25"/>
        <end position="328"/>
    </location>
</feature>
<name>A0A1E3GWN7_9HYPH</name>
<dbReference type="OrthoDB" id="5621714at2"/>
<dbReference type="Gene3D" id="3.40.190.10">
    <property type="entry name" value="Periplasmic binding protein-like II"/>
    <property type="match status" value="2"/>
</dbReference>
<organism evidence="3 4">
    <name type="scientific">Methylobrevis pamukkalensis</name>
    <dbReference type="NCBI Taxonomy" id="1439726"/>
    <lineage>
        <taxon>Bacteria</taxon>
        <taxon>Pseudomonadati</taxon>
        <taxon>Pseudomonadota</taxon>
        <taxon>Alphaproteobacteria</taxon>
        <taxon>Hyphomicrobiales</taxon>
        <taxon>Pleomorphomonadaceae</taxon>
        <taxon>Methylobrevis</taxon>
    </lineage>
</organism>
<gene>
    <name evidence="3" type="ORF">A6302_04232</name>
</gene>
<evidence type="ECO:0000259" key="2">
    <source>
        <dbReference type="Pfam" id="PF09084"/>
    </source>
</evidence>
<feature type="signal peptide" evidence="1">
    <location>
        <begin position="1"/>
        <end position="24"/>
    </location>
</feature>
<dbReference type="EMBL" id="MCRJ01000175">
    <property type="protein sequence ID" value="ODN68467.1"/>
    <property type="molecule type" value="Genomic_DNA"/>
</dbReference>
<sequence>MMSATRGVAAATLVLTLSALPAVAADTIRVGVLKFGTVNWEMDVIKAHGLDAKHGFALELVEVANNEATKIGLQGGNMDVIVSDWLWVSRQRTEGGDLTFVPFSSAVGAVMVPPQSAVANLGDLKGKTIGVAGGPLDKNWLMIQAAARKDFGVDLATEAEPVFGAPPLLAEKAAQGELDASLNFWNYCAKLEAKGFKRLYSGSDAAQALGAGGDAAAIGYVFSDAFADAHEAAMKGFVAASREAKEILRTSDAEWERLRPIVRPADDAELAILRDRFREGIPTAPLADEIASAKKVYGLMVELGGETLVGSGRELAEGTYWPGQADAM</sequence>
<evidence type="ECO:0000256" key="1">
    <source>
        <dbReference type="SAM" id="SignalP"/>
    </source>
</evidence>
<dbReference type="PANTHER" id="PTHR30024">
    <property type="entry name" value="ALIPHATIC SULFONATES-BINDING PROTEIN-RELATED"/>
    <property type="match status" value="1"/>
</dbReference>
<evidence type="ECO:0000313" key="4">
    <source>
        <dbReference type="Proteomes" id="UP000094622"/>
    </source>
</evidence>
<evidence type="ECO:0000313" key="3">
    <source>
        <dbReference type="EMBL" id="ODN68467.1"/>
    </source>
</evidence>
<keyword evidence="1" id="KW-0732">Signal</keyword>
<proteinExistence type="predicted"/>
<dbReference type="SUPFAM" id="SSF53850">
    <property type="entry name" value="Periplasmic binding protein-like II"/>
    <property type="match status" value="1"/>
</dbReference>
<dbReference type="Proteomes" id="UP000094622">
    <property type="component" value="Unassembled WGS sequence"/>
</dbReference>
<feature type="domain" description="SsuA/THI5-like" evidence="2">
    <location>
        <begin position="52"/>
        <end position="246"/>
    </location>
</feature>
<dbReference type="AlphaFoldDB" id="A0A1E3GWN7"/>
<dbReference type="PANTHER" id="PTHR30024:SF48">
    <property type="entry name" value="ABC TRANSPORTER SUBSTRATE-BINDING PROTEIN"/>
    <property type="match status" value="1"/>
</dbReference>
<keyword evidence="4" id="KW-1185">Reference proteome</keyword>
<dbReference type="InterPro" id="IPR015168">
    <property type="entry name" value="SsuA/THI5"/>
</dbReference>
<reference evidence="3 4" key="1">
    <citation type="submission" date="2016-07" db="EMBL/GenBank/DDBJ databases">
        <title>Draft Genome Sequence of Methylobrevis pamukkalensis PK2.</title>
        <authorList>
            <person name="Vasilenko O.V."/>
            <person name="Doronina N.V."/>
            <person name="Shmareva M.N."/>
            <person name="Tarlachkov S.V."/>
            <person name="Mustakhimov I."/>
            <person name="Trotsenko Y.A."/>
        </authorList>
    </citation>
    <scope>NUCLEOTIDE SEQUENCE [LARGE SCALE GENOMIC DNA]</scope>
    <source>
        <strain evidence="3 4">PK2</strain>
    </source>
</reference>